<name>A0A3N0VXP1_9FLAO</name>
<comment type="caution">
    <text evidence="1">The sequence shown here is derived from an EMBL/GenBank/DDBJ whole genome shotgun (WGS) entry which is preliminary data.</text>
</comment>
<sequence length="115" mass="13840">MDKKILTTIAPDYKRIYNDIIIMKYPYKKKKCEFILDKPQLTSLDIIKLNSLIFENTEMQVFNQRHKSYNLHVIKEILLYQRKNNLNNTQLASHFRLSRNTVAKWKRLYSSTIDS</sequence>
<proteinExistence type="predicted"/>
<evidence type="ECO:0000313" key="3">
    <source>
        <dbReference type="Proteomes" id="UP000269375"/>
    </source>
</evidence>
<accession>A0A3N0VXP1</accession>
<organism evidence="1 3">
    <name type="scientific">Chryseobacterium daecheongense</name>
    <dbReference type="NCBI Taxonomy" id="192389"/>
    <lineage>
        <taxon>Bacteria</taxon>
        <taxon>Pseudomonadati</taxon>
        <taxon>Bacteroidota</taxon>
        <taxon>Flavobacteriia</taxon>
        <taxon>Flavobacteriales</taxon>
        <taxon>Weeksellaceae</taxon>
        <taxon>Chryseobacterium group</taxon>
        <taxon>Chryseobacterium</taxon>
    </lineage>
</organism>
<dbReference type="AlphaFoldDB" id="A0A3N0VXP1"/>
<keyword evidence="4" id="KW-1185">Reference proteome</keyword>
<protein>
    <submittedName>
        <fullName evidence="1">Helix-turn-helix domain-containing protein</fullName>
    </submittedName>
</protein>
<reference evidence="1 3" key="1">
    <citation type="submission" date="2018-11" db="EMBL/GenBank/DDBJ databases">
        <title>Proposal to divide the Flavobacteriaceae and reorganize its genera based on Amino Acid Identity values calculated from whole genome sequences.</title>
        <authorList>
            <person name="Nicholson A.C."/>
            <person name="Gulvik C.A."/>
            <person name="Whitney A.M."/>
            <person name="Humrighouse B.W."/>
            <person name="Bell M."/>
            <person name="Holmes B."/>
            <person name="Steigerwalt A."/>
            <person name="Villarma A."/>
            <person name="Sheth M."/>
            <person name="Batra D."/>
            <person name="Pryor J."/>
            <person name="Bernardet J.-F."/>
            <person name="Hugo C."/>
            <person name="Kampfer P."/>
            <person name="Newman J."/>
            <person name="Mcquiston J.R."/>
        </authorList>
    </citation>
    <scope>NUCLEOTIDE SEQUENCE [LARGE SCALE GENOMIC DNA]</scope>
    <source>
        <strain evidence="1 3">DSM 15235</strain>
    </source>
</reference>
<dbReference type="SUPFAM" id="SSF48295">
    <property type="entry name" value="TrpR-like"/>
    <property type="match status" value="1"/>
</dbReference>
<dbReference type="EMBL" id="RJTX01000002">
    <property type="protein sequence ID" value="ROH97525.1"/>
    <property type="molecule type" value="Genomic_DNA"/>
</dbReference>
<gene>
    <name evidence="2" type="ORF">BCF50_2287</name>
    <name evidence="1" type="ORF">EGI05_09040</name>
</gene>
<evidence type="ECO:0000313" key="2">
    <source>
        <dbReference type="EMBL" id="TDX93326.1"/>
    </source>
</evidence>
<dbReference type="Proteomes" id="UP000269375">
    <property type="component" value="Unassembled WGS sequence"/>
</dbReference>
<dbReference type="GO" id="GO:0043565">
    <property type="term" value="F:sequence-specific DNA binding"/>
    <property type="evidence" value="ECO:0007669"/>
    <property type="project" value="InterPro"/>
</dbReference>
<dbReference type="OrthoDB" id="1263331at2"/>
<reference evidence="2 4" key="2">
    <citation type="submission" date="2019-03" db="EMBL/GenBank/DDBJ databases">
        <title>Genomic Encyclopedia of Archaeal and Bacterial Type Strains, Phase II (KMG-II): from individual species to whole genera.</title>
        <authorList>
            <person name="Goeker M."/>
        </authorList>
    </citation>
    <scope>NUCLEOTIDE SEQUENCE [LARGE SCALE GENOMIC DNA]</scope>
    <source>
        <strain evidence="2 4">DSM 15235</strain>
    </source>
</reference>
<dbReference type="EMBL" id="SOQW01000002">
    <property type="protein sequence ID" value="TDX93326.1"/>
    <property type="molecule type" value="Genomic_DNA"/>
</dbReference>
<dbReference type="InterPro" id="IPR010921">
    <property type="entry name" value="Trp_repressor/repl_initiator"/>
</dbReference>
<evidence type="ECO:0000313" key="1">
    <source>
        <dbReference type="EMBL" id="ROH97525.1"/>
    </source>
</evidence>
<dbReference type="Proteomes" id="UP000295709">
    <property type="component" value="Unassembled WGS sequence"/>
</dbReference>
<evidence type="ECO:0000313" key="4">
    <source>
        <dbReference type="Proteomes" id="UP000295709"/>
    </source>
</evidence>